<sequence length="80" mass="9189">KESSSPSICQKSPTNPNNNDQPTLAEHCFEVLIESINGLRAFESMVWGESDCFIQYLFPVQQEQPVNVNSIKPFEFRQIR</sequence>
<protein>
    <submittedName>
        <fullName evidence="2">Uncharacterized protein</fullName>
    </submittedName>
</protein>
<organism evidence="2 5">
    <name type="scientific">Rotaria magnacalcarata</name>
    <dbReference type="NCBI Taxonomy" id="392030"/>
    <lineage>
        <taxon>Eukaryota</taxon>
        <taxon>Metazoa</taxon>
        <taxon>Spiralia</taxon>
        <taxon>Gnathifera</taxon>
        <taxon>Rotifera</taxon>
        <taxon>Eurotatoria</taxon>
        <taxon>Bdelloidea</taxon>
        <taxon>Philodinida</taxon>
        <taxon>Philodinidae</taxon>
        <taxon>Rotaria</taxon>
    </lineage>
</organism>
<dbReference type="EMBL" id="CAJOBH010111523">
    <property type="protein sequence ID" value="CAF4663787.1"/>
    <property type="molecule type" value="Genomic_DNA"/>
</dbReference>
<comment type="caution">
    <text evidence="2">The sequence shown here is derived from an EMBL/GenBank/DDBJ whole genome shotgun (WGS) entry which is preliminary data.</text>
</comment>
<evidence type="ECO:0000313" key="3">
    <source>
        <dbReference type="EMBL" id="CAF4542576.1"/>
    </source>
</evidence>
<dbReference type="GO" id="GO:0005814">
    <property type="term" value="C:centriole"/>
    <property type="evidence" value="ECO:0007669"/>
    <property type="project" value="TreeGrafter"/>
</dbReference>
<evidence type="ECO:0000313" key="5">
    <source>
        <dbReference type="Proteomes" id="UP000681720"/>
    </source>
</evidence>
<proteinExistence type="predicted"/>
<evidence type="ECO:0000313" key="4">
    <source>
        <dbReference type="EMBL" id="CAF4663787.1"/>
    </source>
</evidence>
<dbReference type="GO" id="GO:0071539">
    <property type="term" value="P:protein localization to centrosome"/>
    <property type="evidence" value="ECO:0007669"/>
    <property type="project" value="TreeGrafter"/>
</dbReference>
<evidence type="ECO:0000256" key="1">
    <source>
        <dbReference type="SAM" id="MobiDB-lite"/>
    </source>
</evidence>
<dbReference type="Proteomes" id="UP000681720">
    <property type="component" value="Unassembled WGS sequence"/>
</dbReference>
<dbReference type="PANTHER" id="PTHR21254">
    <property type="entry name" value="C2 DOMAIN-CONTAINING PROTEIN 3"/>
    <property type="match status" value="1"/>
</dbReference>
<reference evidence="2" key="1">
    <citation type="submission" date="2021-02" db="EMBL/GenBank/DDBJ databases">
        <authorList>
            <person name="Nowell W R."/>
        </authorList>
    </citation>
    <scope>NUCLEOTIDE SEQUENCE</scope>
</reference>
<accession>A0A8S2Y7T7</accession>
<evidence type="ECO:0000313" key="2">
    <source>
        <dbReference type="EMBL" id="CAF4540004.1"/>
    </source>
</evidence>
<name>A0A8S2Y7T7_9BILA</name>
<dbReference type="GO" id="GO:0061511">
    <property type="term" value="P:centriole elongation"/>
    <property type="evidence" value="ECO:0007669"/>
    <property type="project" value="TreeGrafter"/>
</dbReference>
<dbReference type="GO" id="GO:0034451">
    <property type="term" value="C:centriolar satellite"/>
    <property type="evidence" value="ECO:0007669"/>
    <property type="project" value="TreeGrafter"/>
</dbReference>
<dbReference type="EMBL" id="CAJOBJ010090394">
    <property type="protein sequence ID" value="CAF4540004.1"/>
    <property type="molecule type" value="Genomic_DNA"/>
</dbReference>
<dbReference type="PANTHER" id="PTHR21254:SF1">
    <property type="entry name" value="C2 DOMAIN-CONTAINING PROTEIN 3"/>
    <property type="match status" value="1"/>
</dbReference>
<gene>
    <name evidence="3" type="ORF">BYL167_LOCUS37766</name>
    <name evidence="4" type="ORF">BYL167_LOCUS42695</name>
    <name evidence="2" type="ORF">GIL414_LOCUS36378</name>
</gene>
<dbReference type="AlphaFoldDB" id="A0A8S2Y7T7"/>
<feature type="non-terminal residue" evidence="2">
    <location>
        <position position="1"/>
    </location>
</feature>
<feature type="non-terminal residue" evidence="2">
    <location>
        <position position="80"/>
    </location>
</feature>
<dbReference type="GO" id="GO:0060271">
    <property type="term" value="P:cilium assembly"/>
    <property type="evidence" value="ECO:0007669"/>
    <property type="project" value="TreeGrafter"/>
</dbReference>
<dbReference type="Proteomes" id="UP000681967">
    <property type="component" value="Unassembled WGS sequence"/>
</dbReference>
<feature type="region of interest" description="Disordered" evidence="1">
    <location>
        <begin position="1"/>
        <end position="22"/>
    </location>
</feature>
<dbReference type="EMBL" id="CAJOBH010086310">
    <property type="protein sequence ID" value="CAF4542576.1"/>
    <property type="molecule type" value="Genomic_DNA"/>
</dbReference>